<protein>
    <submittedName>
        <fullName evidence="4">NHL repeat-containing protein</fullName>
    </submittedName>
</protein>
<evidence type="ECO:0000313" key="4">
    <source>
        <dbReference type="EMBL" id="TDW97445.1"/>
    </source>
</evidence>
<feature type="repeat" description="NHL" evidence="2">
    <location>
        <begin position="334"/>
        <end position="364"/>
    </location>
</feature>
<keyword evidence="5" id="KW-1185">Reference proteome</keyword>
<comment type="caution">
    <text evidence="4">The sequence shown here is derived from an EMBL/GenBank/DDBJ whole genome shotgun (WGS) entry which is preliminary data.</text>
</comment>
<organism evidence="4 5">
    <name type="scientific">Dinghuibacter silviterrae</name>
    <dbReference type="NCBI Taxonomy" id="1539049"/>
    <lineage>
        <taxon>Bacteria</taxon>
        <taxon>Pseudomonadati</taxon>
        <taxon>Bacteroidota</taxon>
        <taxon>Chitinophagia</taxon>
        <taxon>Chitinophagales</taxon>
        <taxon>Chitinophagaceae</taxon>
        <taxon>Dinghuibacter</taxon>
    </lineage>
</organism>
<dbReference type="InterPro" id="IPR011042">
    <property type="entry name" value="6-blade_b-propeller_TolB-like"/>
</dbReference>
<feature type="signal peptide" evidence="3">
    <location>
        <begin position="1"/>
        <end position="22"/>
    </location>
</feature>
<dbReference type="OrthoDB" id="791543at2"/>
<reference evidence="4 5" key="1">
    <citation type="submission" date="2019-03" db="EMBL/GenBank/DDBJ databases">
        <title>Genomic Encyclopedia of Type Strains, Phase IV (KMG-IV): sequencing the most valuable type-strain genomes for metagenomic binning, comparative biology and taxonomic classification.</title>
        <authorList>
            <person name="Goeker M."/>
        </authorList>
    </citation>
    <scope>NUCLEOTIDE SEQUENCE [LARGE SCALE GENOMIC DNA]</scope>
    <source>
        <strain evidence="4 5">DSM 100059</strain>
    </source>
</reference>
<dbReference type="CDD" id="cd14953">
    <property type="entry name" value="NHL_like_1"/>
    <property type="match status" value="1"/>
</dbReference>
<dbReference type="SUPFAM" id="SSF101898">
    <property type="entry name" value="NHL repeat"/>
    <property type="match status" value="1"/>
</dbReference>
<name>A0A4R8DIP4_9BACT</name>
<keyword evidence="1" id="KW-0677">Repeat</keyword>
<evidence type="ECO:0000313" key="5">
    <source>
        <dbReference type="Proteomes" id="UP000294498"/>
    </source>
</evidence>
<accession>A0A4R8DIP4</accession>
<evidence type="ECO:0000256" key="2">
    <source>
        <dbReference type="PROSITE-ProRule" id="PRU00504"/>
    </source>
</evidence>
<evidence type="ECO:0000256" key="1">
    <source>
        <dbReference type="ARBA" id="ARBA00022737"/>
    </source>
</evidence>
<dbReference type="Pfam" id="PF01436">
    <property type="entry name" value="NHL"/>
    <property type="match status" value="2"/>
</dbReference>
<dbReference type="Proteomes" id="UP000294498">
    <property type="component" value="Unassembled WGS sequence"/>
</dbReference>
<dbReference type="PROSITE" id="PS51257">
    <property type="entry name" value="PROKAR_LIPOPROTEIN"/>
    <property type="match status" value="1"/>
</dbReference>
<gene>
    <name evidence="4" type="ORF">EDB95_5295</name>
</gene>
<evidence type="ECO:0000256" key="3">
    <source>
        <dbReference type="SAM" id="SignalP"/>
    </source>
</evidence>
<dbReference type="PANTHER" id="PTHR13833:SF71">
    <property type="entry name" value="NHL DOMAIN-CONTAINING PROTEIN"/>
    <property type="match status" value="1"/>
</dbReference>
<dbReference type="InterPro" id="IPR001258">
    <property type="entry name" value="NHL_repeat"/>
</dbReference>
<sequence>MTPKSLFLALACALLFSCNKQTGTGLKAVASDAQNPASSYTVSTFAGSGIAGFADGTGTAASFNHPMGLAIDSSGNLYVADVQNLRIRKITPNGVVTTFAGNGQRGSANGVDTVAEFYDPVRLAIDATGNVYVTDAKYNNMIRKITPAGVVTTFAGGGAGTVNGTGTAAKFDDPLGITVNVNGNIYVSDAIYPEIRQLTPQAVVTTFAGSGATGSADGTGAAASFFAPDGMCRDGYGNIYLADANNQKIRKITPAAVVTTIAGTGALGSSDGPGAAASFDGPWDVAIDGLGYLYVCDAINNTIRRISPSDTVATIAGIAGEQGSANGPGSVATFSRPAGVVVDRSGNIYVSDAYNNVIRKLTPNN</sequence>
<dbReference type="EMBL" id="SODV01000002">
    <property type="protein sequence ID" value="TDW97445.1"/>
    <property type="molecule type" value="Genomic_DNA"/>
</dbReference>
<dbReference type="RefSeq" id="WP_133999690.1">
    <property type="nucleotide sequence ID" value="NZ_SODV01000002.1"/>
</dbReference>
<proteinExistence type="predicted"/>
<keyword evidence="3" id="KW-0732">Signal</keyword>
<dbReference type="AlphaFoldDB" id="A0A4R8DIP4"/>
<dbReference type="Gene3D" id="2.120.10.30">
    <property type="entry name" value="TolB, C-terminal domain"/>
    <property type="match status" value="3"/>
</dbReference>
<dbReference type="PROSITE" id="PS51125">
    <property type="entry name" value="NHL"/>
    <property type="match status" value="2"/>
</dbReference>
<dbReference type="PANTHER" id="PTHR13833">
    <property type="match status" value="1"/>
</dbReference>
<feature type="chain" id="PRO_5020398026" evidence="3">
    <location>
        <begin position="23"/>
        <end position="365"/>
    </location>
</feature>
<feature type="repeat" description="NHL" evidence="2">
    <location>
        <begin position="51"/>
        <end position="93"/>
    </location>
</feature>